<dbReference type="SUPFAM" id="SSF48498">
    <property type="entry name" value="Tetracyclin repressor-like, C-terminal domain"/>
    <property type="match status" value="1"/>
</dbReference>
<name>A0A7W7ZP64_9BACT</name>
<comment type="caution">
    <text evidence="6">The sequence shown here is derived from an EMBL/GenBank/DDBJ whole genome shotgun (WGS) entry which is preliminary data.</text>
</comment>
<protein>
    <submittedName>
        <fullName evidence="6">AcrR family transcriptional regulator</fullName>
    </submittedName>
</protein>
<dbReference type="InterPro" id="IPR009057">
    <property type="entry name" value="Homeodomain-like_sf"/>
</dbReference>
<dbReference type="InterPro" id="IPR001647">
    <property type="entry name" value="HTH_TetR"/>
</dbReference>
<dbReference type="Pfam" id="PF00440">
    <property type="entry name" value="TetR_N"/>
    <property type="match status" value="1"/>
</dbReference>
<gene>
    <name evidence="6" type="ORF">HDF15_001519</name>
</gene>
<accession>A0A7W7ZP64</accession>
<dbReference type="InterPro" id="IPR050109">
    <property type="entry name" value="HTH-type_TetR-like_transc_reg"/>
</dbReference>
<dbReference type="EMBL" id="JACHIO010000005">
    <property type="protein sequence ID" value="MBB5063179.1"/>
    <property type="molecule type" value="Genomic_DNA"/>
</dbReference>
<organism evidence="6 7">
    <name type="scientific">Granulicella mallensis</name>
    <dbReference type="NCBI Taxonomy" id="940614"/>
    <lineage>
        <taxon>Bacteria</taxon>
        <taxon>Pseudomonadati</taxon>
        <taxon>Acidobacteriota</taxon>
        <taxon>Terriglobia</taxon>
        <taxon>Terriglobales</taxon>
        <taxon>Acidobacteriaceae</taxon>
        <taxon>Granulicella</taxon>
    </lineage>
</organism>
<dbReference type="PANTHER" id="PTHR30055:SF234">
    <property type="entry name" value="HTH-TYPE TRANSCRIPTIONAL REGULATOR BETI"/>
    <property type="match status" value="1"/>
</dbReference>
<evidence type="ECO:0000256" key="4">
    <source>
        <dbReference type="PROSITE-ProRule" id="PRU00335"/>
    </source>
</evidence>
<dbReference type="PROSITE" id="PS50977">
    <property type="entry name" value="HTH_TETR_2"/>
    <property type="match status" value="1"/>
</dbReference>
<keyword evidence="2 4" id="KW-0238">DNA-binding</keyword>
<dbReference type="Gene3D" id="1.10.357.10">
    <property type="entry name" value="Tetracycline Repressor, domain 2"/>
    <property type="match status" value="1"/>
</dbReference>
<evidence type="ECO:0000313" key="6">
    <source>
        <dbReference type="EMBL" id="MBB5063179.1"/>
    </source>
</evidence>
<dbReference type="Gene3D" id="1.10.10.60">
    <property type="entry name" value="Homeodomain-like"/>
    <property type="match status" value="1"/>
</dbReference>
<dbReference type="PRINTS" id="PR00455">
    <property type="entry name" value="HTHTETR"/>
</dbReference>
<dbReference type="GO" id="GO:0000976">
    <property type="term" value="F:transcription cis-regulatory region binding"/>
    <property type="evidence" value="ECO:0007669"/>
    <property type="project" value="TreeGrafter"/>
</dbReference>
<dbReference type="RefSeq" id="WP_221314320.1">
    <property type="nucleotide sequence ID" value="NZ_JACHIO010000005.1"/>
</dbReference>
<dbReference type="PANTHER" id="PTHR30055">
    <property type="entry name" value="HTH-TYPE TRANSCRIPTIONAL REGULATOR RUTR"/>
    <property type="match status" value="1"/>
</dbReference>
<evidence type="ECO:0000256" key="3">
    <source>
        <dbReference type="ARBA" id="ARBA00023163"/>
    </source>
</evidence>
<sequence>MPSVPKPSSSRRVLTDLRRREILAAAIKVFGKKGFADTRAEDVAAAAKIAKGTLYLYFKSKEDIYTTAVRHTVDQLRVLVEERVSAVDGVRDKLAAAIALRMEFWLDQQNLYRLLLTVGREPKHRRQTNEALRFGHDSFLAIFQEGVATGELPARDFDALCWAILDMTRGCNERRLDGVTDRTPQQDADFILEAALQSLGI</sequence>
<dbReference type="AlphaFoldDB" id="A0A7W7ZP64"/>
<dbReference type="SUPFAM" id="SSF46689">
    <property type="entry name" value="Homeodomain-like"/>
    <property type="match status" value="1"/>
</dbReference>
<evidence type="ECO:0000256" key="1">
    <source>
        <dbReference type="ARBA" id="ARBA00023015"/>
    </source>
</evidence>
<evidence type="ECO:0000313" key="7">
    <source>
        <dbReference type="Proteomes" id="UP000584867"/>
    </source>
</evidence>
<evidence type="ECO:0000259" key="5">
    <source>
        <dbReference type="PROSITE" id="PS50977"/>
    </source>
</evidence>
<dbReference type="Proteomes" id="UP000584867">
    <property type="component" value="Unassembled WGS sequence"/>
</dbReference>
<evidence type="ECO:0000256" key="2">
    <source>
        <dbReference type="ARBA" id="ARBA00023125"/>
    </source>
</evidence>
<feature type="DNA-binding region" description="H-T-H motif" evidence="4">
    <location>
        <begin position="39"/>
        <end position="58"/>
    </location>
</feature>
<keyword evidence="1" id="KW-0805">Transcription regulation</keyword>
<dbReference type="FunFam" id="1.10.10.60:FF:000141">
    <property type="entry name" value="TetR family transcriptional regulator"/>
    <property type="match status" value="1"/>
</dbReference>
<feature type="domain" description="HTH tetR-type" evidence="5">
    <location>
        <begin position="16"/>
        <end position="76"/>
    </location>
</feature>
<proteinExistence type="predicted"/>
<dbReference type="InterPro" id="IPR036271">
    <property type="entry name" value="Tet_transcr_reg_TetR-rel_C_sf"/>
</dbReference>
<reference evidence="6 7" key="1">
    <citation type="submission" date="2020-08" db="EMBL/GenBank/DDBJ databases">
        <title>Genomic Encyclopedia of Type Strains, Phase IV (KMG-V): Genome sequencing to study the core and pangenomes of soil and plant-associated prokaryotes.</title>
        <authorList>
            <person name="Whitman W."/>
        </authorList>
    </citation>
    <scope>NUCLEOTIDE SEQUENCE [LARGE SCALE GENOMIC DNA]</scope>
    <source>
        <strain evidence="6 7">X5P3</strain>
    </source>
</reference>
<dbReference type="GO" id="GO:0003700">
    <property type="term" value="F:DNA-binding transcription factor activity"/>
    <property type="evidence" value="ECO:0007669"/>
    <property type="project" value="TreeGrafter"/>
</dbReference>
<keyword evidence="3" id="KW-0804">Transcription</keyword>